<dbReference type="AlphaFoldDB" id="A0A0G3ES35"/>
<proteinExistence type="predicted"/>
<evidence type="ECO:0000313" key="2">
    <source>
        <dbReference type="Proteomes" id="UP000036700"/>
    </source>
</evidence>
<dbReference type="OrthoDB" id="9143686at2"/>
<reference evidence="2" key="1">
    <citation type="submission" date="2015-06" db="EMBL/GenBank/DDBJ databases">
        <authorList>
            <person name="Lim Y.L."/>
            <person name="Ee R."/>
            <person name="Yong D."/>
            <person name="How K.Y."/>
            <person name="Yin W.F."/>
            <person name="Chan K.G."/>
        </authorList>
    </citation>
    <scope>NUCLEOTIDE SEQUENCE [LARGE SCALE GENOMIC DNA]</scope>
    <source>
        <strain evidence="2">DSM 25325</strain>
    </source>
</reference>
<organism evidence="1 2">
    <name type="scientific">Pandoraea thiooxydans</name>
    <dbReference type="NCBI Taxonomy" id="445709"/>
    <lineage>
        <taxon>Bacteria</taxon>
        <taxon>Pseudomonadati</taxon>
        <taxon>Pseudomonadota</taxon>
        <taxon>Betaproteobacteria</taxon>
        <taxon>Burkholderiales</taxon>
        <taxon>Burkholderiaceae</taxon>
        <taxon>Pandoraea</taxon>
    </lineage>
</organism>
<dbReference type="PATRIC" id="fig|445709.3.peg.1685"/>
<dbReference type="EMBL" id="CP011568">
    <property type="protein sequence ID" value="AKJ68142.1"/>
    <property type="molecule type" value="Genomic_DNA"/>
</dbReference>
<protein>
    <submittedName>
        <fullName evidence="1">Uncharacterized protein</fullName>
    </submittedName>
</protein>
<dbReference type="Proteomes" id="UP000036700">
    <property type="component" value="Chromosome"/>
</dbReference>
<keyword evidence="2" id="KW-1185">Reference proteome</keyword>
<evidence type="ECO:0000313" key="1">
    <source>
        <dbReference type="EMBL" id="AKJ68142.1"/>
    </source>
</evidence>
<dbReference type="STRING" id="445709.ABW99_07885"/>
<dbReference type="KEGG" id="ptx:ABW99_07885"/>
<gene>
    <name evidence="1" type="ORF">ABW99_07885</name>
</gene>
<dbReference type="RefSeq" id="WP_047213962.1">
    <property type="nucleotide sequence ID" value="NZ_CP011568.3"/>
</dbReference>
<name>A0A0G3ES35_9BURK</name>
<accession>A0A0G3ES35</accession>
<sequence>MSLAPISGRTIPGDSSPYDVGAADLSKAQSDLKQLSALKVTANDYKDANATHGWWGLFNGFSDKSAKQALINRQTALEDDASKHLFNVAAANERGQVSPSMLKQAQGLATDLSNRLAQDYTNASSTDTLSGNVSHISQYSQTAYDRANPDESHNLQDALAGGNQPDAITLGGTPAFMKDVATLDKTITNDVNAYQYGATPAIRDAAKARLSGIDSTQLTDFFDQVDKQTGYVSITTGISGPKIASLPDGDPQKAAYLHQYSDLINLVRGNGSLERDNRMLTQALSGAAGKAPVARAPSMSRTIEREKATISMVRIPRSARGDVGNSQLPSQ</sequence>